<proteinExistence type="predicted"/>
<dbReference type="EMBL" id="JXJT01000031">
    <property type="protein sequence ID" value="PCS00036.1"/>
    <property type="molecule type" value="Genomic_DNA"/>
</dbReference>
<evidence type="ECO:0000313" key="5">
    <source>
        <dbReference type="Proteomes" id="UP000185655"/>
    </source>
</evidence>
<reference evidence="4 5" key="2">
    <citation type="submission" date="2016-11" db="EMBL/GenBank/DDBJ databases">
        <authorList>
            <person name="Jaros S."/>
            <person name="Januszkiewicz K."/>
            <person name="Wedrychowicz H."/>
        </authorList>
    </citation>
    <scope>NUCLEOTIDE SEQUENCE [LARGE SCALE GENOMIC DNA]</scope>
    <source>
        <strain evidence="4 5">DSM 22330</strain>
    </source>
</reference>
<dbReference type="InterPro" id="IPR001296">
    <property type="entry name" value="Glyco_trans_1"/>
</dbReference>
<evidence type="ECO:0000313" key="6">
    <source>
        <dbReference type="Proteomes" id="UP000218979"/>
    </source>
</evidence>
<dbReference type="Proteomes" id="UP000185655">
    <property type="component" value="Unassembled WGS sequence"/>
</dbReference>
<dbReference type="RefSeq" id="WP_031367072.1">
    <property type="nucleotide sequence ID" value="NZ_FPKS01000009.1"/>
</dbReference>
<dbReference type="CDD" id="cd03812">
    <property type="entry name" value="GT4_CapH-like"/>
    <property type="match status" value="1"/>
</dbReference>
<dbReference type="Pfam" id="PF13439">
    <property type="entry name" value="Glyco_transf_4"/>
    <property type="match status" value="1"/>
</dbReference>
<dbReference type="InterPro" id="IPR028098">
    <property type="entry name" value="Glyco_trans_4-like_N"/>
</dbReference>
<evidence type="ECO:0000259" key="2">
    <source>
        <dbReference type="Pfam" id="PF13439"/>
    </source>
</evidence>
<dbReference type="EMBL" id="FPKS01000009">
    <property type="protein sequence ID" value="SFZ75446.1"/>
    <property type="molecule type" value="Genomic_DNA"/>
</dbReference>
<feature type="domain" description="Glycosyltransferase subfamily 4-like N-terminal" evidence="2">
    <location>
        <begin position="13"/>
        <end position="174"/>
    </location>
</feature>
<dbReference type="AlphaFoldDB" id="A0A1K2HF87"/>
<dbReference type="PANTHER" id="PTHR45947">
    <property type="entry name" value="SULFOQUINOVOSYL TRANSFERASE SQD2"/>
    <property type="match status" value="1"/>
</dbReference>
<protein>
    <submittedName>
        <fullName evidence="3">Glycosyltransferase group 1 family protein</fullName>
    </submittedName>
    <submittedName>
        <fullName evidence="4">Glycosyltransferase involved in cell wall bisynthesis</fullName>
    </submittedName>
</protein>
<feature type="domain" description="Glycosyl transferase family 1" evidence="1">
    <location>
        <begin position="187"/>
        <end position="341"/>
    </location>
</feature>
<dbReference type="OrthoDB" id="9804196at2"/>
<dbReference type="InterPro" id="IPR050194">
    <property type="entry name" value="Glycosyltransferase_grp1"/>
</dbReference>
<gene>
    <name evidence="3" type="ORF">RR45_GL001385</name>
    <name evidence="4" type="ORF">SAMN02746068_01559</name>
</gene>
<dbReference type="SUPFAM" id="SSF53756">
    <property type="entry name" value="UDP-Glycosyltransferase/glycogen phosphorylase"/>
    <property type="match status" value="1"/>
</dbReference>
<organism evidence="4 5">
    <name type="scientific">Pseudolactococcus chungangensis CAU 28 = DSM 22330</name>
    <dbReference type="NCBI Taxonomy" id="1122154"/>
    <lineage>
        <taxon>Bacteria</taxon>
        <taxon>Bacillati</taxon>
        <taxon>Bacillota</taxon>
        <taxon>Bacilli</taxon>
        <taxon>Lactobacillales</taxon>
        <taxon>Streptococcaceae</taxon>
        <taxon>Pseudolactococcus</taxon>
    </lineage>
</organism>
<dbReference type="STRING" id="1122154.SAMN02746068_01559"/>
<keyword evidence="4" id="KW-0808">Transferase</keyword>
<dbReference type="Proteomes" id="UP000218979">
    <property type="component" value="Unassembled WGS sequence"/>
</dbReference>
<dbReference type="Gene3D" id="3.40.50.2000">
    <property type="entry name" value="Glycogen Phosphorylase B"/>
    <property type="match status" value="2"/>
</dbReference>
<dbReference type="GO" id="GO:0016757">
    <property type="term" value="F:glycosyltransferase activity"/>
    <property type="evidence" value="ECO:0007669"/>
    <property type="project" value="InterPro"/>
</dbReference>
<reference evidence="3 6" key="1">
    <citation type="submission" date="2014-12" db="EMBL/GenBank/DDBJ databases">
        <title>Draft genome sequences of 10 type strains of Lactococcus.</title>
        <authorList>
            <person name="Sun Z."/>
            <person name="Zhong Z."/>
            <person name="Liu W."/>
            <person name="Zhang W."/>
            <person name="Zhang H."/>
        </authorList>
    </citation>
    <scope>NUCLEOTIDE SEQUENCE [LARGE SCALE GENOMIC DNA]</scope>
    <source>
        <strain evidence="3 6">DSM 22330</strain>
    </source>
</reference>
<dbReference type="Pfam" id="PF00534">
    <property type="entry name" value="Glycos_transf_1"/>
    <property type="match status" value="1"/>
</dbReference>
<evidence type="ECO:0000313" key="4">
    <source>
        <dbReference type="EMBL" id="SFZ75446.1"/>
    </source>
</evidence>
<evidence type="ECO:0000259" key="1">
    <source>
        <dbReference type="Pfam" id="PF00534"/>
    </source>
</evidence>
<dbReference type="PANTHER" id="PTHR45947:SF3">
    <property type="entry name" value="SULFOQUINOVOSYL TRANSFERASE SQD2"/>
    <property type="match status" value="1"/>
</dbReference>
<name>A0A1K2HF87_9LACT</name>
<sequence>MRILYFVDTLGLGGIQTILQNYFERIDRDKFEIEVLSLDIPDETGFELWLNEKSIPVHKIPGITLKKIRDFSRYPALIKQFFHEHGDFDILHMHASSKNAQLMFNAAKQNIPIRIIHSHNTHYQTSSQIQKVIGDILKFPMKKYATDLWACSTIAGEWLFGDDNFTIIPNAIDAGKFEYDEQLRNSVRESLNISDIDFVIGNIGRFVNQKNHFRMISVFNDLLKYIPNAKLVLAGTGDLEYKIKQQVIELGIERNVNFLGYRTDNHALYQAFDVYCMPSFYEGLPVALVEAQASGLPIVFSNTITEEINISKKQNIQLSLEKDNKEWVEALIEISNRQINRKINGELIQKSIFNIENAIGLLENKYQELIVRESFR</sequence>
<evidence type="ECO:0000313" key="3">
    <source>
        <dbReference type="EMBL" id="PCS00036.1"/>
    </source>
</evidence>
<keyword evidence="6" id="KW-1185">Reference proteome</keyword>
<accession>A0A1K2HF87</accession>